<dbReference type="AlphaFoldDB" id="A0A9D4IQN3"/>
<sequence>MPHVVEHFLKVDKVGEDLTLVLQVFLNNHSAVEDQLYCVTAKSESSLVLRQQSIGLSFQSVKNDA</sequence>
<evidence type="ECO:0000313" key="1">
    <source>
        <dbReference type="EMBL" id="KAH3784596.1"/>
    </source>
</evidence>
<accession>A0A9D4IQN3</accession>
<proteinExistence type="predicted"/>
<reference evidence="1" key="1">
    <citation type="journal article" date="2019" name="bioRxiv">
        <title>The Genome of the Zebra Mussel, Dreissena polymorpha: A Resource for Invasive Species Research.</title>
        <authorList>
            <person name="McCartney M.A."/>
            <person name="Auch B."/>
            <person name="Kono T."/>
            <person name="Mallez S."/>
            <person name="Zhang Y."/>
            <person name="Obille A."/>
            <person name="Becker A."/>
            <person name="Abrahante J.E."/>
            <person name="Garbe J."/>
            <person name="Badalamenti J.P."/>
            <person name="Herman A."/>
            <person name="Mangelson H."/>
            <person name="Liachko I."/>
            <person name="Sullivan S."/>
            <person name="Sone E.D."/>
            <person name="Koren S."/>
            <person name="Silverstein K.A.T."/>
            <person name="Beckman K.B."/>
            <person name="Gohl D.M."/>
        </authorList>
    </citation>
    <scope>NUCLEOTIDE SEQUENCE</scope>
    <source>
        <strain evidence="1">Duluth1</strain>
        <tissue evidence="1">Whole animal</tissue>
    </source>
</reference>
<evidence type="ECO:0000313" key="2">
    <source>
        <dbReference type="Proteomes" id="UP000828390"/>
    </source>
</evidence>
<reference evidence="1" key="2">
    <citation type="submission" date="2020-11" db="EMBL/GenBank/DDBJ databases">
        <authorList>
            <person name="McCartney M.A."/>
            <person name="Auch B."/>
            <person name="Kono T."/>
            <person name="Mallez S."/>
            <person name="Becker A."/>
            <person name="Gohl D.M."/>
            <person name="Silverstein K.A.T."/>
            <person name="Koren S."/>
            <person name="Bechman K.B."/>
            <person name="Herman A."/>
            <person name="Abrahante J.E."/>
            <person name="Garbe J."/>
        </authorList>
    </citation>
    <scope>NUCLEOTIDE SEQUENCE</scope>
    <source>
        <strain evidence="1">Duluth1</strain>
        <tissue evidence="1">Whole animal</tissue>
    </source>
</reference>
<gene>
    <name evidence="1" type="ORF">DPMN_162556</name>
</gene>
<keyword evidence="2" id="KW-1185">Reference proteome</keyword>
<protein>
    <submittedName>
        <fullName evidence="1">Uncharacterized protein</fullName>
    </submittedName>
</protein>
<organism evidence="1 2">
    <name type="scientific">Dreissena polymorpha</name>
    <name type="common">Zebra mussel</name>
    <name type="synonym">Mytilus polymorpha</name>
    <dbReference type="NCBI Taxonomy" id="45954"/>
    <lineage>
        <taxon>Eukaryota</taxon>
        <taxon>Metazoa</taxon>
        <taxon>Spiralia</taxon>
        <taxon>Lophotrochozoa</taxon>
        <taxon>Mollusca</taxon>
        <taxon>Bivalvia</taxon>
        <taxon>Autobranchia</taxon>
        <taxon>Heteroconchia</taxon>
        <taxon>Euheterodonta</taxon>
        <taxon>Imparidentia</taxon>
        <taxon>Neoheterodontei</taxon>
        <taxon>Myida</taxon>
        <taxon>Dreissenoidea</taxon>
        <taxon>Dreissenidae</taxon>
        <taxon>Dreissena</taxon>
    </lineage>
</organism>
<dbReference type="EMBL" id="JAIWYP010000008">
    <property type="protein sequence ID" value="KAH3784596.1"/>
    <property type="molecule type" value="Genomic_DNA"/>
</dbReference>
<name>A0A9D4IQN3_DREPO</name>
<comment type="caution">
    <text evidence="1">The sequence shown here is derived from an EMBL/GenBank/DDBJ whole genome shotgun (WGS) entry which is preliminary data.</text>
</comment>
<dbReference type="Proteomes" id="UP000828390">
    <property type="component" value="Unassembled WGS sequence"/>
</dbReference>